<proteinExistence type="predicted"/>
<comment type="caution">
    <text evidence="2">The sequence shown here is derived from an EMBL/GenBank/DDBJ whole genome shotgun (WGS) entry which is preliminary data.</text>
</comment>
<dbReference type="EMBL" id="JAASQJ010000003">
    <property type="protein sequence ID" value="NIJ53886.1"/>
    <property type="molecule type" value="Genomic_DNA"/>
</dbReference>
<evidence type="ECO:0000256" key="1">
    <source>
        <dbReference type="SAM" id="SignalP"/>
    </source>
</evidence>
<reference evidence="2 3" key="1">
    <citation type="submission" date="2020-03" db="EMBL/GenBank/DDBJ databases">
        <title>Genomic Encyclopedia of Type Strains, Phase IV (KMG-IV): sequencing the most valuable type-strain genomes for metagenomic binning, comparative biology and taxonomic classification.</title>
        <authorList>
            <person name="Goeker M."/>
        </authorList>
    </citation>
    <scope>NUCLEOTIDE SEQUENCE [LARGE SCALE GENOMIC DNA]</scope>
    <source>
        <strain evidence="2 3">DSM 102865</strain>
    </source>
</reference>
<evidence type="ECO:0000313" key="3">
    <source>
        <dbReference type="Proteomes" id="UP001179181"/>
    </source>
</evidence>
<evidence type="ECO:0000313" key="2">
    <source>
        <dbReference type="EMBL" id="NIJ53886.1"/>
    </source>
</evidence>
<organism evidence="2 3">
    <name type="scientific">Dyadobacter arcticus</name>
    <dbReference type="NCBI Taxonomy" id="1078754"/>
    <lineage>
        <taxon>Bacteria</taxon>
        <taxon>Pseudomonadati</taxon>
        <taxon>Bacteroidota</taxon>
        <taxon>Cytophagia</taxon>
        <taxon>Cytophagales</taxon>
        <taxon>Spirosomataceae</taxon>
        <taxon>Dyadobacter</taxon>
    </lineage>
</organism>
<sequence>MKRFSLIFLCLWSIASNAQDIQLHYDLRHSVDPKLNRKNFPMICFQYFKNLDTVSTGSFLFKAQSFLSGDQHNMGEVFMQVSQTIKFWKPKVYLALQYSGGLGIASPSFGYHIGNRYGIGISYPFVWKKAFFNAAASYRFNPFKTATHDAQATFYLGRGLLNYRIFMEGSFTAFTENHNPGISDPAPRGKKFAFYGDPQVWFKIKKGFSVGSRISVYYNILGNPGAFQAYPTIGSKYNF</sequence>
<dbReference type="Pfam" id="PF16412">
    <property type="entry name" value="DUF5020"/>
    <property type="match status" value="1"/>
</dbReference>
<gene>
    <name evidence="2" type="ORF">FHS68_003068</name>
</gene>
<feature type="chain" id="PRO_5045657272" description="DUF5020 family protein" evidence="1">
    <location>
        <begin position="19"/>
        <end position="239"/>
    </location>
</feature>
<keyword evidence="3" id="KW-1185">Reference proteome</keyword>
<dbReference type="RefSeq" id="WP_167271471.1">
    <property type="nucleotide sequence ID" value="NZ_JAASQJ010000003.1"/>
</dbReference>
<name>A0ABX0USC3_9BACT</name>
<accession>A0ABX0USC3</accession>
<feature type="signal peptide" evidence="1">
    <location>
        <begin position="1"/>
        <end position="18"/>
    </location>
</feature>
<evidence type="ECO:0008006" key="4">
    <source>
        <dbReference type="Google" id="ProtNLM"/>
    </source>
</evidence>
<dbReference type="Proteomes" id="UP001179181">
    <property type="component" value="Unassembled WGS sequence"/>
</dbReference>
<keyword evidence="1" id="KW-0732">Signal</keyword>
<protein>
    <recommendedName>
        <fullName evidence="4">DUF5020 family protein</fullName>
    </recommendedName>
</protein>